<name>A0A382T390_9ZZZZ</name>
<evidence type="ECO:0000313" key="5">
    <source>
        <dbReference type="EMBL" id="SVD16443.1"/>
    </source>
</evidence>
<dbReference type="SMART" id="SM01011">
    <property type="entry name" value="AMP_N"/>
    <property type="match status" value="1"/>
</dbReference>
<dbReference type="PANTHER" id="PTHR43226">
    <property type="entry name" value="XAA-PRO AMINOPEPTIDASE 3"/>
    <property type="match status" value="1"/>
</dbReference>
<feature type="domain" description="Aminopeptidase P N-terminal" evidence="4">
    <location>
        <begin position="1"/>
        <end position="135"/>
    </location>
</feature>
<gene>
    <name evidence="5" type="ORF">METZ01_LOCUS369297</name>
</gene>
<accession>A0A382T390</accession>
<organism evidence="5">
    <name type="scientific">marine metagenome</name>
    <dbReference type="NCBI Taxonomy" id="408172"/>
    <lineage>
        <taxon>unclassified sequences</taxon>
        <taxon>metagenomes</taxon>
        <taxon>ecological metagenomes</taxon>
    </lineage>
</organism>
<dbReference type="GO" id="GO:0005829">
    <property type="term" value="C:cytosol"/>
    <property type="evidence" value="ECO:0007669"/>
    <property type="project" value="TreeGrafter"/>
</dbReference>
<proteinExistence type="inferred from homology"/>
<sequence>MNPKEFVKRRRQLMRMMGKGSIAILPAALAKMRNRDVDYPYRQDSDFYYLTGFAEPESVAALVPGRAEGEFLMFVRDKDPKREVWDGRRAGLGEAVTEYGADDAFPVSDIDDILPGIIESCERVYYTMGTHADFDGRLMSWVNVLRAQGRTGTHTPDEFIALDH</sequence>
<dbReference type="InterPro" id="IPR029149">
    <property type="entry name" value="Creatin/AminoP/Spt16_N"/>
</dbReference>
<comment type="similarity">
    <text evidence="1">Belongs to the peptidase M24B family.</text>
</comment>
<dbReference type="GO" id="GO:0006508">
    <property type="term" value="P:proteolysis"/>
    <property type="evidence" value="ECO:0007669"/>
    <property type="project" value="TreeGrafter"/>
</dbReference>
<protein>
    <recommendedName>
        <fullName evidence="4">Aminopeptidase P N-terminal domain-containing protein</fullName>
    </recommendedName>
</protein>
<dbReference type="Pfam" id="PF05195">
    <property type="entry name" value="AMP_N"/>
    <property type="match status" value="1"/>
</dbReference>
<feature type="non-terminal residue" evidence="5">
    <location>
        <position position="164"/>
    </location>
</feature>
<evidence type="ECO:0000256" key="1">
    <source>
        <dbReference type="ARBA" id="ARBA00008766"/>
    </source>
</evidence>
<dbReference type="SUPFAM" id="SSF53092">
    <property type="entry name" value="Creatinase/prolidase N-terminal domain"/>
    <property type="match status" value="1"/>
</dbReference>
<evidence type="ECO:0000256" key="3">
    <source>
        <dbReference type="ARBA" id="ARBA00022801"/>
    </source>
</evidence>
<dbReference type="GO" id="GO:0070006">
    <property type="term" value="F:metalloaminopeptidase activity"/>
    <property type="evidence" value="ECO:0007669"/>
    <property type="project" value="InterPro"/>
</dbReference>
<dbReference type="InterPro" id="IPR007865">
    <property type="entry name" value="Aminopep_P_N"/>
</dbReference>
<keyword evidence="2" id="KW-0479">Metal-binding</keyword>
<dbReference type="PANTHER" id="PTHR43226:SF4">
    <property type="entry name" value="XAA-PRO AMINOPEPTIDASE 3"/>
    <property type="match status" value="1"/>
</dbReference>
<dbReference type="Gene3D" id="3.40.350.10">
    <property type="entry name" value="Creatinase/prolidase N-terminal domain"/>
    <property type="match status" value="1"/>
</dbReference>
<reference evidence="5" key="1">
    <citation type="submission" date="2018-05" db="EMBL/GenBank/DDBJ databases">
        <authorList>
            <person name="Lanie J.A."/>
            <person name="Ng W.-L."/>
            <person name="Kazmierczak K.M."/>
            <person name="Andrzejewski T.M."/>
            <person name="Davidsen T.M."/>
            <person name="Wayne K.J."/>
            <person name="Tettelin H."/>
            <person name="Glass J.I."/>
            <person name="Rusch D."/>
            <person name="Podicherti R."/>
            <person name="Tsui H.-C.T."/>
            <person name="Winkler M.E."/>
        </authorList>
    </citation>
    <scope>NUCLEOTIDE SEQUENCE</scope>
</reference>
<evidence type="ECO:0000256" key="2">
    <source>
        <dbReference type="ARBA" id="ARBA00022723"/>
    </source>
</evidence>
<dbReference type="EMBL" id="UINC01133485">
    <property type="protein sequence ID" value="SVD16443.1"/>
    <property type="molecule type" value="Genomic_DNA"/>
</dbReference>
<dbReference type="InterPro" id="IPR052433">
    <property type="entry name" value="X-Pro_dipept-like"/>
</dbReference>
<dbReference type="GO" id="GO:0030145">
    <property type="term" value="F:manganese ion binding"/>
    <property type="evidence" value="ECO:0007669"/>
    <property type="project" value="InterPro"/>
</dbReference>
<evidence type="ECO:0000259" key="4">
    <source>
        <dbReference type="SMART" id="SM01011"/>
    </source>
</evidence>
<dbReference type="AlphaFoldDB" id="A0A382T390"/>
<keyword evidence="3" id="KW-0378">Hydrolase</keyword>